<dbReference type="InterPro" id="IPR050313">
    <property type="entry name" value="Carb_Metab_HTH_regulators"/>
</dbReference>
<dbReference type="GO" id="GO:0003700">
    <property type="term" value="F:DNA-binding transcription factor activity"/>
    <property type="evidence" value="ECO:0007669"/>
    <property type="project" value="InterPro"/>
</dbReference>
<dbReference type="InterPro" id="IPR036388">
    <property type="entry name" value="WH-like_DNA-bd_sf"/>
</dbReference>
<dbReference type="Gene3D" id="1.10.10.10">
    <property type="entry name" value="Winged helix-like DNA-binding domain superfamily/Winged helix DNA-binding domain"/>
    <property type="match status" value="1"/>
</dbReference>
<feature type="domain" description="HTH deoR-type" evidence="4">
    <location>
        <begin position="5"/>
        <end position="60"/>
    </location>
</feature>
<dbReference type="PROSITE" id="PS51000">
    <property type="entry name" value="HTH_DEOR_2"/>
    <property type="match status" value="1"/>
</dbReference>
<protein>
    <submittedName>
        <fullName evidence="5">DeoR family transcriptional regulator</fullName>
    </submittedName>
    <submittedName>
        <fullName evidence="6">DeoR/GlpR transcriptional regulator</fullName>
    </submittedName>
</protein>
<keyword evidence="1" id="KW-0805">Transcription regulation</keyword>
<evidence type="ECO:0000256" key="1">
    <source>
        <dbReference type="ARBA" id="ARBA00023015"/>
    </source>
</evidence>
<dbReference type="Pfam" id="PF08220">
    <property type="entry name" value="HTH_DeoR"/>
    <property type="match status" value="1"/>
</dbReference>
<dbReference type="AlphaFoldDB" id="A0A2V4V641"/>
<dbReference type="GO" id="GO:0003677">
    <property type="term" value="F:DNA binding"/>
    <property type="evidence" value="ECO:0007669"/>
    <property type="project" value="UniProtKB-KW"/>
</dbReference>
<reference evidence="6 8" key="2">
    <citation type="submission" date="2020-06" db="EMBL/GenBank/DDBJ databases">
        <title>Complete genome of Paenibacillus barcinonensis KACC11450.</title>
        <authorList>
            <person name="Kim M."/>
            <person name="Park Y.-J."/>
            <person name="Shin J.-H."/>
        </authorList>
    </citation>
    <scope>NUCLEOTIDE SEQUENCE [LARGE SCALE GENOMIC DNA]</scope>
    <source>
        <strain evidence="6 8">KACC11450</strain>
    </source>
</reference>
<dbReference type="RefSeq" id="WP_110897694.1">
    <property type="nucleotide sequence ID" value="NZ_CP054614.1"/>
</dbReference>
<keyword evidence="8" id="KW-1185">Reference proteome</keyword>
<dbReference type="Gene3D" id="3.40.50.1360">
    <property type="match status" value="1"/>
</dbReference>
<dbReference type="PRINTS" id="PR00037">
    <property type="entry name" value="HTHLACR"/>
</dbReference>
<dbReference type="SMART" id="SM00420">
    <property type="entry name" value="HTH_DEOR"/>
    <property type="match status" value="1"/>
</dbReference>
<dbReference type="PANTHER" id="PTHR30363">
    <property type="entry name" value="HTH-TYPE TRANSCRIPTIONAL REGULATOR SRLR-RELATED"/>
    <property type="match status" value="1"/>
</dbReference>
<keyword evidence="2" id="KW-0238">DNA-binding</keyword>
<evidence type="ECO:0000313" key="5">
    <source>
        <dbReference type="EMBL" id="PYE47765.1"/>
    </source>
</evidence>
<dbReference type="Proteomes" id="UP000509327">
    <property type="component" value="Chromosome"/>
</dbReference>
<dbReference type="EMBL" id="CP054614">
    <property type="protein sequence ID" value="QKS59121.1"/>
    <property type="molecule type" value="Genomic_DNA"/>
</dbReference>
<organism evidence="5 7">
    <name type="scientific">Paenibacillus barcinonensis</name>
    <dbReference type="NCBI Taxonomy" id="198119"/>
    <lineage>
        <taxon>Bacteria</taxon>
        <taxon>Bacillati</taxon>
        <taxon>Bacillota</taxon>
        <taxon>Bacilli</taxon>
        <taxon>Bacillales</taxon>
        <taxon>Paenibacillaceae</taxon>
        <taxon>Paenibacillus</taxon>
    </lineage>
</organism>
<dbReference type="Proteomes" id="UP000247790">
    <property type="component" value="Unassembled WGS sequence"/>
</dbReference>
<dbReference type="SUPFAM" id="SSF100950">
    <property type="entry name" value="NagB/RpiA/CoA transferase-like"/>
    <property type="match status" value="1"/>
</dbReference>
<evidence type="ECO:0000313" key="7">
    <source>
        <dbReference type="Proteomes" id="UP000247790"/>
    </source>
</evidence>
<dbReference type="OrthoDB" id="9797223at2"/>
<dbReference type="PANTHER" id="PTHR30363:SF44">
    <property type="entry name" value="AGA OPERON TRANSCRIPTIONAL REPRESSOR-RELATED"/>
    <property type="match status" value="1"/>
</dbReference>
<accession>A0A2V4V641</accession>
<dbReference type="InterPro" id="IPR001034">
    <property type="entry name" value="DeoR_HTH"/>
</dbReference>
<name>A0A2V4V641_PAEBA</name>
<dbReference type="InterPro" id="IPR014036">
    <property type="entry name" value="DeoR-like_C"/>
</dbReference>
<dbReference type="PROSITE" id="PS00894">
    <property type="entry name" value="HTH_DEOR_1"/>
    <property type="match status" value="1"/>
</dbReference>
<keyword evidence="3" id="KW-0804">Transcription</keyword>
<evidence type="ECO:0000256" key="3">
    <source>
        <dbReference type="ARBA" id="ARBA00023163"/>
    </source>
</evidence>
<dbReference type="SMART" id="SM01134">
    <property type="entry name" value="DeoRC"/>
    <property type="match status" value="1"/>
</dbReference>
<gene>
    <name evidence="5" type="ORF">DFQ00_11164</name>
    <name evidence="6" type="ORF">HUB98_24910</name>
</gene>
<dbReference type="InterPro" id="IPR018356">
    <property type="entry name" value="Tscrpt_reg_HTH_DeoR_CS"/>
</dbReference>
<proteinExistence type="predicted"/>
<dbReference type="InterPro" id="IPR037171">
    <property type="entry name" value="NagB/RpiA_transferase-like"/>
</dbReference>
<evidence type="ECO:0000313" key="6">
    <source>
        <dbReference type="EMBL" id="QKS59121.1"/>
    </source>
</evidence>
<dbReference type="InterPro" id="IPR036390">
    <property type="entry name" value="WH_DNA-bd_sf"/>
</dbReference>
<reference evidence="5 7" key="1">
    <citation type="submission" date="2018-06" db="EMBL/GenBank/DDBJ databases">
        <title>Genomic Encyclopedia of Type Strains, Phase III (KMG-III): the genomes of soil and plant-associated and newly described type strains.</title>
        <authorList>
            <person name="Whitman W."/>
        </authorList>
    </citation>
    <scope>NUCLEOTIDE SEQUENCE [LARGE SCALE GENOMIC DNA]</scope>
    <source>
        <strain evidence="5 7">CECT 7022</strain>
    </source>
</reference>
<evidence type="ECO:0000256" key="2">
    <source>
        <dbReference type="ARBA" id="ARBA00023125"/>
    </source>
</evidence>
<dbReference type="SUPFAM" id="SSF46785">
    <property type="entry name" value="Winged helix' DNA-binding domain"/>
    <property type="match status" value="1"/>
</dbReference>
<dbReference type="EMBL" id="QJSW01000011">
    <property type="protein sequence ID" value="PYE47765.1"/>
    <property type="molecule type" value="Genomic_DNA"/>
</dbReference>
<evidence type="ECO:0000313" key="8">
    <source>
        <dbReference type="Proteomes" id="UP000509327"/>
    </source>
</evidence>
<sequence>MSLTYEERKHTILTQLAVQGKVQVQTLARLFQVSTETIRRDLDRLEKEGELRKVYGGAVRIRSGMVEAPFHKRSQLQLQEKQAIGAAAAALIEDGETIMLDNGTTTIEIMRHLQHRSQVTVITNSVPILTIAMESFAGKIIFAGGEIHTAVQASTGPAAHEMLDQFKVNKAFISAGGISFSDGITDYVLEEALISRKMMERAEEAILVADHTKFGRSTFAKIAPVEHISMVITDSGCPAEWMEHLRRLEIETIIPVRAI</sequence>
<dbReference type="Pfam" id="PF00455">
    <property type="entry name" value="DeoRC"/>
    <property type="match status" value="1"/>
</dbReference>
<evidence type="ECO:0000259" key="4">
    <source>
        <dbReference type="PROSITE" id="PS51000"/>
    </source>
</evidence>